<organism evidence="1 2">
    <name type="scientific">Austropuccinia psidii MF-1</name>
    <dbReference type="NCBI Taxonomy" id="1389203"/>
    <lineage>
        <taxon>Eukaryota</taxon>
        <taxon>Fungi</taxon>
        <taxon>Dikarya</taxon>
        <taxon>Basidiomycota</taxon>
        <taxon>Pucciniomycotina</taxon>
        <taxon>Pucciniomycetes</taxon>
        <taxon>Pucciniales</taxon>
        <taxon>Sphaerophragmiaceae</taxon>
        <taxon>Austropuccinia</taxon>
    </lineage>
</organism>
<dbReference type="Proteomes" id="UP000765509">
    <property type="component" value="Unassembled WGS sequence"/>
</dbReference>
<sequence length="104" mass="11559">MFDQAIPVNEDNQACINTPCGNRNVNTKRMRHVDIQLHFVKEAIIASKIMLQYLPTSDMLADFLTKSVGGSTLTHVLTASGVLRLEERGGVENHDPPPETTYVH</sequence>
<name>A0A9Q3L7X4_9BASI</name>
<dbReference type="AlphaFoldDB" id="A0A9Q3L7X4"/>
<evidence type="ECO:0008006" key="3">
    <source>
        <dbReference type="Google" id="ProtNLM"/>
    </source>
</evidence>
<gene>
    <name evidence="1" type="ORF">O181_132907</name>
</gene>
<evidence type="ECO:0000313" key="1">
    <source>
        <dbReference type="EMBL" id="MBW0593192.1"/>
    </source>
</evidence>
<dbReference type="CDD" id="cd09272">
    <property type="entry name" value="RNase_HI_RT_Ty1"/>
    <property type="match status" value="1"/>
</dbReference>
<keyword evidence="2" id="KW-1185">Reference proteome</keyword>
<dbReference type="OrthoDB" id="3799035at2759"/>
<comment type="caution">
    <text evidence="1">The sequence shown here is derived from an EMBL/GenBank/DDBJ whole genome shotgun (WGS) entry which is preliminary data.</text>
</comment>
<dbReference type="EMBL" id="AVOT02152824">
    <property type="protein sequence ID" value="MBW0593192.1"/>
    <property type="molecule type" value="Genomic_DNA"/>
</dbReference>
<accession>A0A9Q3L7X4</accession>
<evidence type="ECO:0000313" key="2">
    <source>
        <dbReference type="Proteomes" id="UP000765509"/>
    </source>
</evidence>
<protein>
    <recommendedName>
        <fullName evidence="3">Copia protein</fullName>
    </recommendedName>
</protein>
<reference evidence="1" key="1">
    <citation type="submission" date="2021-03" db="EMBL/GenBank/DDBJ databases">
        <title>Draft genome sequence of rust myrtle Austropuccinia psidii MF-1, a brazilian biotype.</title>
        <authorList>
            <person name="Quecine M.C."/>
            <person name="Pachon D.M.R."/>
            <person name="Bonatelli M.L."/>
            <person name="Correr F.H."/>
            <person name="Franceschini L.M."/>
            <person name="Leite T.F."/>
            <person name="Margarido G.R.A."/>
            <person name="Almeida C.A."/>
            <person name="Ferrarezi J.A."/>
            <person name="Labate C.A."/>
        </authorList>
    </citation>
    <scope>NUCLEOTIDE SEQUENCE</scope>
    <source>
        <strain evidence="1">MF-1</strain>
    </source>
</reference>
<proteinExistence type="predicted"/>